<protein>
    <recommendedName>
        <fullName evidence="4">Nitrogen fixation protein FixH</fullName>
    </recommendedName>
</protein>
<evidence type="ECO:0000313" key="2">
    <source>
        <dbReference type="EMBL" id="MBE9403948.1"/>
    </source>
</evidence>
<evidence type="ECO:0000256" key="1">
    <source>
        <dbReference type="SAM" id="Phobius"/>
    </source>
</evidence>
<feature type="transmembrane region" description="Helical" evidence="1">
    <location>
        <begin position="25"/>
        <end position="48"/>
    </location>
</feature>
<dbReference type="Proteomes" id="UP000644727">
    <property type="component" value="Unassembled WGS sequence"/>
</dbReference>
<organism evidence="2 3">
    <name type="scientific">Brachybacterium epidermidis</name>
    <dbReference type="NCBI Taxonomy" id="2781983"/>
    <lineage>
        <taxon>Bacteria</taxon>
        <taxon>Bacillati</taxon>
        <taxon>Actinomycetota</taxon>
        <taxon>Actinomycetes</taxon>
        <taxon>Micrococcales</taxon>
        <taxon>Dermabacteraceae</taxon>
        <taxon>Brachybacterium</taxon>
    </lineage>
</organism>
<evidence type="ECO:0008006" key="4">
    <source>
        <dbReference type="Google" id="ProtNLM"/>
    </source>
</evidence>
<dbReference type="EMBL" id="JADEYR010000005">
    <property type="protein sequence ID" value="MBE9403948.1"/>
    <property type="molecule type" value="Genomic_DNA"/>
</dbReference>
<keyword evidence="3" id="KW-1185">Reference proteome</keyword>
<gene>
    <name evidence="2" type="ORF">IOE58_07030</name>
</gene>
<keyword evidence="1" id="KW-0812">Transmembrane</keyword>
<proteinExistence type="predicted"/>
<keyword evidence="1" id="KW-0472">Membrane</keyword>
<evidence type="ECO:0000313" key="3">
    <source>
        <dbReference type="Proteomes" id="UP000644727"/>
    </source>
</evidence>
<accession>A0ABR9W3Q5</accession>
<keyword evidence="1" id="KW-1133">Transmembrane helix</keyword>
<sequence length="94" mass="10481">MIAPELLIAAPLGDDSFWDPVKANWSLFGILLAGTAVLTIAFVVWLVIQPEEPDHDTKELVDRAVDRDHDRARTISRRMDADAGRADTSEPELR</sequence>
<name>A0ABR9W3Q5_9MICO</name>
<comment type="caution">
    <text evidence="2">The sequence shown here is derived from an EMBL/GenBank/DDBJ whole genome shotgun (WGS) entry which is preliminary data.</text>
</comment>
<reference evidence="2 3" key="1">
    <citation type="submission" date="2020-10" db="EMBL/GenBank/DDBJ databases">
        <title>Draft genome and description of Brachybacterium epidermidis sp nov.</title>
        <authorList>
            <person name="Boxberger M."/>
            <person name="La Scola B."/>
        </authorList>
    </citation>
    <scope>NUCLEOTIDE SEQUENCE [LARGE SCALE GENOMIC DNA]</scope>
    <source>
        <strain evidence="2 3">Marseille-Q2903</strain>
    </source>
</reference>
<dbReference type="RefSeq" id="WP_193865687.1">
    <property type="nucleotide sequence ID" value="NZ_JADEYR010000005.1"/>
</dbReference>